<keyword evidence="4 8" id="KW-0297">G-protein coupled receptor</keyword>
<dbReference type="GO" id="GO:0004930">
    <property type="term" value="F:G protein-coupled receptor activity"/>
    <property type="evidence" value="ECO:0000318"/>
    <property type="project" value="GO_Central"/>
</dbReference>
<feature type="transmembrane region" description="Helical" evidence="9">
    <location>
        <begin position="180"/>
        <end position="198"/>
    </location>
</feature>
<keyword evidence="7 8" id="KW-0807">Transducer</keyword>
<sequence>MTTMSISKATLMFIISILTIIGNSLVVIVGWKNWSHTRSHMTHLLVFSLAIADLTETFIAFPIEFTIELLGEWIFSDFGCRFVEYCQALSFGVAVFIITFIAIDRYLSVVRPLTGRIRTRHGKWILVFCWSAPMLILFPYVFLFKVIKTTHHESNETIFMCQPVGSGYDWLDRLYWTVELYYTFLLPMIIMIFCYTSLVRKVLRMKKVGQAQPSVNSLHERVGTLSHMKRKSVRLALSFVTLFVVCWGPRFVMDCYRIAYGTRAVTRTSAIYEVALFMAYTNQMLNPVLYALIDTYFKQKLKNLFRRQITTFENSTETNNHTNNTAG</sequence>
<reference evidence="11 12" key="1">
    <citation type="journal article" date="2007" name="Science">
        <title>Sea anemone genome reveals ancestral eumetazoan gene repertoire and genomic organization.</title>
        <authorList>
            <person name="Putnam N.H."/>
            <person name="Srivastava M."/>
            <person name="Hellsten U."/>
            <person name="Dirks B."/>
            <person name="Chapman J."/>
            <person name="Salamov A."/>
            <person name="Terry A."/>
            <person name="Shapiro H."/>
            <person name="Lindquist E."/>
            <person name="Kapitonov V.V."/>
            <person name="Jurka J."/>
            <person name="Genikhovich G."/>
            <person name="Grigoriev I.V."/>
            <person name="Lucas S.M."/>
            <person name="Steele R.E."/>
            <person name="Finnerty J.R."/>
            <person name="Technau U."/>
            <person name="Martindale M.Q."/>
            <person name="Rokhsar D.S."/>
        </authorList>
    </citation>
    <scope>NUCLEOTIDE SEQUENCE [LARGE SCALE GENOMIC DNA]</scope>
    <source>
        <strain evidence="12">CH2 X CH6</strain>
    </source>
</reference>
<dbReference type="KEGG" id="nve:5517259"/>
<feature type="transmembrane region" description="Helical" evidence="9">
    <location>
        <begin position="12"/>
        <end position="31"/>
    </location>
</feature>
<accession>A7RTH4</accession>
<dbReference type="InterPro" id="IPR017452">
    <property type="entry name" value="GPCR_Rhodpsn_7TM"/>
</dbReference>
<feature type="domain" description="G-protein coupled receptors family 1 profile" evidence="10">
    <location>
        <begin position="22"/>
        <end position="290"/>
    </location>
</feature>
<proteinExistence type="inferred from homology"/>
<feature type="transmembrane region" description="Helical" evidence="9">
    <location>
        <begin position="233"/>
        <end position="250"/>
    </location>
</feature>
<feature type="transmembrane region" description="Helical" evidence="9">
    <location>
        <begin position="124"/>
        <end position="143"/>
    </location>
</feature>
<dbReference type="Gene3D" id="1.20.1070.10">
    <property type="entry name" value="Rhodopsin 7-helix transmembrane proteins"/>
    <property type="match status" value="1"/>
</dbReference>
<evidence type="ECO:0000256" key="6">
    <source>
        <dbReference type="ARBA" id="ARBA00023170"/>
    </source>
</evidence>
<evidence type="ECO:0000256" key="7">
    <source>
        <dbReference type="ARBA" id="ARBA00023224"/>
    </source>
</evidence>
<dbReference type="InParanoid" id="A7RTH4"/>
<dbReference type="PROSITE" id="PS00237">
    <property type="entry name" value="G_PROTEIN_RECEP_F1_1"/>
    <property type="match status" value="1"/>
</dbReference>
<dbReference type="EMBL" id="DS469537">
    <property type="protein sequence ID" value="EDO45215.1"/>
    <property type="molecule type" value="Genomic_DNA"/>
</dbReference>
<dbReference type="GO" id="GO:0005886">
    <property type="term" value="C:plasma membrane"/>
    <property type="evidence" value="ECO:0000318"/>
    <property type="project" value="GO_Central"/>
</dbReference>
<dbReference type="PANTHER" id="PTHR24238:SF47">
    <property type="entry name" value="ECDYSTEROIDS_DOPAMINE RECEPTOR-RELATED"/>
    <property type="match status" value="1"/>
</dbReference>
<feature type="transmembrane region" description="Helical" evidence="9">
    <location>
        <begin position="82"/>
        <end position="103"/>
    </location>
</feature>
<keyword evidence="5 9" id="KW-0472">Membrane</keyword>
<dbReference type="OrthoDB" id="5987909at2759"/>
<dbReference type="PANTHER" id="PTHR24238">
    <property type="entry name" value="G-PROTEIN COUPLED RECEPTOR"/>
    <property type="match status" value="1"/>
</dbReference>
<keyword evidence="3 9" id="KW-1133">Transmembrane helix</keyword>
<dbReference type="PRINTS" id="PR00237">
    <property type="entry name" value="GPCRRHODOPSN"/>
</dbReference>
<dbReference type="InterPro" id="IPR000276">
    <property type="entry name" value="GPCR_Rhodpsn"/>
</dbReference>
<evidence type="ECO:0000313" key="11">
    <source>
        <dbReference type="EMBL" id="EDO45215.1"/>
    </source>
</evidence>
<dbReference type="Proteomes" id="UP000001593">
    <property type="component" value="Unassembled WGS sequence"/>
</dbReference>
<evidence type="ECO:0000256" key="4">
    <source>
        <dbReference type="ARBA" id="ARBA00023040"/>
    </source>
</evidence>
<name>A7RTH4_NEMVE</name>
<dbReference type="PROSITE" id="PS50262">
    <property type="entry name" value="G_PROTEIN_RECEP_F1_2"/>
    <property type="match status" value="1"/>
</dbReference>
<dbReference type="HOGENOM" id="CLU_009579_8_1_1"/>
<comment type="similarity">
    <text evidence="8">Belongs to the G-protein coupled receptor 1 family.</text>
</comment>
<evidence type="ECO:0000313" key="12">
    <source>
        <dbReference type="Proteomes" id="UP000001593"/>
    </source>
</evidence>
<evidence type="ECO:0000256" key="1">
    <source>
        <dbReference type="ARBA" id="ARBA00004141"/>
    </source>
</evidence>
<dbReference type="SUPFAM" id="SSF81321">
    <property type="entry name" value="Family A G protein-coupled receptor-like"/>
    <property type="match status" value="1"/>
</dbReference>
<dbReference type="eggNOG" id="KOG4219">
    <property type="taxonomic scope" value="Eukaryota"/>
</dbReference>
<dbReference type="CDD" id="cd00637">
    <property type="entry name" value="7tm_classA_rhodopsin-like"/>
    <property type="match status" value="1"/>
</dbReference>
<dbReference type="GO" id="GO:0032870">
    <property type="term" value="P:cellular response to hormone stimulus"/>
    <property type="evidence" value="ECO:0000318"/>
    <property type="project" value="GO_Central"/>
</dbReference>
<dbReference type="AlphaFoldDB" id="A7RTH4"/>
<dbReference type="STRING" id="45351.A7RTH4"/>
<evidence type="ECO:0000256" key="9">
    <source>
        <dbReference type="SAM" id="Phobius"/>
    </source>
</evidence>
<feature type="transmembrane region" description="Helical" evidence="9">
    <location>
        <begin position="43"/>
        <end position="62"/>
    </location>
</feature>
<feature type="transmembrane region" description="Helical" evidence="9">
    <location>
        <begin position="270"/>
        <end position="293"/>
    </location>
</feature>
<organism evidence="11 12">
    <name type="scientific">Nematostella vectensis</name>
    <name type="common">Starlet sea anemone</name>
    <dbReference type="NCBI Taxonomy" id="45351"/>
    <lineage>
        <taxon>Eukaryota</taxon>
        <taxon>Metazoa</taxon>
        <taxon>Cnidaria</taxon>
        <taxon>Anthozoa</taxon>
        <taxon>Hexacorallia</taxon>
        <taxon>Actiniaria</taxon>
        <taxon>Edwardsiidae</taxon>
        <taxon>Nematostella</taxon>
    </lineage>
</organism>
<keyword evidence="2 8" id="KW-0812">Transmembrane</keyword>
<evidence type="ECO:0000256" key="2">
    <source>
        <dbReference type="ARBA" id="ARBA00022692"/>
    </source>
</evidence>
<dbReference type="PhylomeDB" id="A7RTH4"/>
<comment type="subcellular location">
    <subcellularLocation>
        <location evidence="1">Membrane</location>
        <topology evidence="1">Multi-pass membrane protein</topology>
    </subcellularLocation>
</comment>
<dbReference type="OMA" id="THHESNE"/>
<keyword evidence="6 8" id="KW-0675">Receptor</keyword>
<gene>
    <name evidence="11" type="ORF">NEMVEDRAFT_v1g201906</name>
</gene>
<dbReference type="Pfam" id="PF00001">
    <property type="entry name" value="7tm_1"/>
    <property type="match status" value="1"/>
</dbReference>
<evidence type="ECO:0000256" key="8">
    <source>
        <dbReference type="RuleBase" id="RU000688"/>
    </source>
</evidence>
<dbReference type="GO" id="GO:0007186">
    <property type="term" value="P:G protein-coupled receptor signaling pathway"/>
    <property type="evidence" value="ECO:0000318"/>
    <property type="project" value="GO_Central"/>
</dbReference>
<keyword evidence="12" id="KW-1185">Reference proteome</keyword>
<evidence type="ECO:0000256" key="3">
    <source>
        <dbReference type="ARBA" id="ARBA00022989"/>
    </source>
</evidence>
<protein>
    <recommendedName>
        <fullName evidence="10">G-protein coupled receptors family 1 profile domain-containing protein</fullName>
    </recommendedName>
</protein>
<evidence type="ECO:0000256" key="5">
    <source>
        <dbReference type="ARBA" id="ARBA00023136"/>
    </source>
</evidence>
<evidence type="ECO:0000259" key="10">
    <source>
        <dbReference type="PROSITE" id="PS50262"/>
    </source>
</evidence>